<organism evidence="1 2">
    <name type="scientific">Pseudomonas phage PaBG</name>
    <dbReference type="NCBI Taxonomy" id="1335230"/>
    <lineage>
        <taxon>Viruses</taxon>
        <taxon>Duplodnaviria</taxon>
        <taxon>Heunggongvirae</taxon>
        <taxon>Uroviricota</taxon>
        <taxon>Caudoviricetes</taxon>
        <taxon>Baikalvirus</taxon>
        <taxon>Baikalvirus PaBG</taxon>
    </lineage>
</organism>
<dbReference type="OrthoDB" id="19516at10239"/>
<dbReference type="SUPFAM" id="SSF141072">
    <property type="entry name" value="CalX-like"/>
    <property type="match status" value="1"/>
</dbReference>
<sequence>MDCGTKRPGSWDCPFECPDSVSGSGAGISEFYINMGTASGNIKFPWIASAGASFDIYYRGKRVATTSGQRKGTGALTFVFNPVNNDPMLFVRVRSTYKTNTWTLQIKCVGDDDDDGTINNPRPCHGTFEVKKEGGQGTYEFYHNLGPTAGLTDIHYQMWNQPDKMEVFNHAGVLIASTGGYVAGEAHLKFQHTPGGSNMVRVRITARDPGTSWIYLITCPGEDGSEDNPRECSDTSAVKSGGAGVTDTFIDMGSTAGKVGIRYQMWQIPDKLDVYQEGTLVATTGGPVTGDHWLYFDYDPSRGQKIQVRVTGSGATSWSFLHTCPGDEDPNISVNSPSVREGAAGESPQLCWTITMDKPQSQPVTVDYATGGGNANPVAAQGRILASDQFNNPFIAVVDQANFGKVAFDGGFPKFYNSTYVAPQPPPTGAQVFNTWWRTAGAEFYTSPSGIPSGSEANAWAYSAGSGNISSTVNSANIISFISPTAYDSYTFEATLSSSAADDDMIGLVAAYARVGSDNYQIIASRQRGGLNAFGSNWSLALVKNNSVVKVLASNAVGGTGNWNGTRTRVRVQRDCNQINVWCSAYGSETISESTLLQADLTSEDLAVFGGAATRWGFTAQSQENATFSSIFVSGIGLPPAFTYLKNIALWSRKPGNSKALILCDSATVNQYNLGTAGMAFGVGMPETLRSVGFDVTMRYLPDMGNKITAADLADYGFLVVLSTDHTGVNHATGTSAAVVANWVKNGGGLFIVTDHDVFQATANALAAPYNIEFYASVDRSPVSVGQIIASHGDHPAWEGLSCKSIPAGGSEGAIRIKQVRSDYSPISGTVTFAPGETSKEVCAPIIGNDTQDGDRTINMNISNASKGNITVPTGTGTIIDDDSALCRQNPQGVVYERAGGGDGAYLMHVQPDYNCAAGNTKYLMMANLTFPYTGPYVITMTSDDDFELYIDCKKVASGPIGTRQYTVNINAGTRNVILRYLNVPNCTPGYAGFTARYNNLMVYSTRAADWKGQANSIGEIE</sequence>
<name>S5WBF6_9CAUD</name>
<dbReference type="EMBL" id="KF147891">
    <property type="protein sequence ID" value="AGS82123.1"/>
    <property type="molecule type" value="Genomic_DNA"/>
</dbReference>
<dbReference type="InterPro" id="IPR038081">
    <property type="entry name" value="CalX-like_sf"/>
</dbReference>
<dbReference type="Gene3D" id="2.60.120.200">
    <property type="match status" value="1"/>
</dbReference>
<proteinExistence type="predicted"/>
<gene>
    <name evidence="1" type="ORF">PaBG_00240</name>
</gene>
<accession>S5WBF6</accession>
<dbReference type="Gene3D" id="2.60.40.2030">
    <property type="match status" value="1"/>
</dbReference>
<evidence type="ECO:0000313" key="1">
    <source>
        <dbReference type="EMBL" id="AGS82123.1"/>
    </source>
</evidence>
<dbReference type="InterPro" id="IPR029062">
    <property type="entry name" value="Class_I_gatase-like"/>
</dbReference>
<dbReference type="Proteomes" id="UP000015545">
    <property type="component" value="Segment"/>
</dbReference>
<dbReference type="SUPFAM" id="SSF52317">
    <property type="entry name" value="Class I glutamine amidotransferase-like"/>
    <property type="match status" value="1"/>
</dbReference>
<protein>
    <recommendedName>
        <fullName evidence="3">PA14 domain-containing protein</fullName>
    </recommendedName>
</protein>
<keyword evidence="2" id="KW-1185">Reference proteome</keyword>
<evidence type="ECO:0008006" key="3">
    <source>
        <dbReference type="Google" id="ProtNLM"/>
    </source>
</evidence>
<reference evidence="1 2" key="1">
    <citation type="journal article" date="2014" name="Genome Announc.">
        <title>Complete Genome Sequence of the Novel Giant Pseudomonas Phage PaBG.</title>
        <authorList>
            <person name="Sykilinda N.N."/>
            <person name="Bondar A.A."/>
            <person name="Gorshkova A.S."/>
            <person name="Kurochkina L.P."/>
            <person name="Kulikov E.E."/>
            <person name="Shneider M.M."/>
            <person name="Kadykov V.A."/>
            <person name="Solovjeva N.V."/>
            <person name="Kabilov M.R."/>
            <person name="Mesyanzhinov V.V."/>
            <person name="Vlassov V.V."/>
            <person name="Drukker V.V."/>
            <person name="Miroshnikov K.A."/>
        </authorList>
    </citation>
    <scope>NUCLEOTIDE SEQUENCE [LARGE SCALE GENOMIC DNA]</scope>
</reference>
<evidence type="ECO:0000313" key="2">
    <source>
        <dbReference type="Proteomes" id="UP000015545"/>
    </source>
</evidence>